<name>A0AAW5N276_9BACT</name>
<dbReference type="AlphaFoldDB" id="A0AAW5N276"/>
<keyword evidence="3" id="KW-0449">Lipoprotein</keyword>
<evidence type="ECO:0000256" key="2">
    <source>
        <dbReference type="SAM" id="SignalP"/>
    </source>
</evidence>
<dbReference type="CDD" id="cd16325">
    <property type="entry name" value="LolA"/>
    <property type="match status" value="1"/>
</dbReference>
<reference evidence="3 4" key="1">
    <citation type="submission" date="2022-08" db="EMBL/GenBank/DDBJ databases">
        <authorList>
            <person name="Zeman M."/>
            <person name="Kubasova T."/>
        </authorList>
    </citation>
    <scope>NUCLEOTIDE SEQUENCE [LARGE SCALE GENOMIC DNA]</scope>
    <source>
        <strain evidence="3 4">ET62</strain>
    </source>
</reference>
<dbReference type="Proteomes" id="UP001204579">
    <property type="component" value="Unassembled WGS sequence"/>
</dbReference>
<dbReference type="SUPFAM" id="SSF89392">
    <property type="entry name" value="Prokaryotic lipoproteins and lipoprotein localization factors"/>
    <property type="match status" value="1"/>
</dbReference>
<dbReference type="RefSeq" id="WP_258335287.1">
    <property type="nucleotide sequence ID" value="NZ_DYUJ01000033.1"/>
</dbReference>
<proteinExistence type="predicted"/>
<sequence>MKRIFLIGILWLSALAVTYAQQDTKAKKLLDQTTEIYQNAGGVSIHFTGSQNGKLLLDGNRFYLECGGVKSWFDGRTQWSYVSQNEEVTVSNPTEEELQTINPYTWISMYKQSFNYRYAGQKTLKGKSGEEIILTPQKKQDIKQITLLIGKDHVPQYICIENRQGDKQEIIVQSYRSNQNYNDATFRFNERQYPHAEIIDMR</sequence>
<evidence type="ECO:0000313" key="3">
    <source>
        <dbReference type="EMBL" id="MCR8872860.1"/>
    </source>
</evidence>
<dbReference type="Gene3D" id="2.50.20.10">
    <property type="entry name" value="Lipoprotein localisation LolA/LolB/LppX"/>
    <property type="match status" value="1"/>
</dbReference>
<feature type="chain" id="PRO_5043610747" evidence="2">
    <location>
        <begin position="21"/>
        <end position="202"/>
    </location>
</feature>
<accession>A0AAW5N276</accession>
<gene>
    <name evidence="3" type="ORF">NW209_02285</name>
</gene>
<dbReference type="Pfam" id="PF16584">
    <property type="entry name" value="LolA_2"/>
    <property type="match status" value="1"/>
</dbReference>
<comment type="caution">
    <text evidence="3">The sequence shown here is derived from an EMBL/GenBank/DDBJ whole genome shotgun (WGS) entry which is preliminary data.</text>
</comment>
<evidence type="ECO:0000256" key="1">
    <source>
        <dbReference type="ARBA" id="ARBA00022729"/>
    </source>
</evidence>
<organism evidence="3 4">
    <name type="scientific">Phocaeicola barnesiae</name>
    <dbReference type="NCBI Taxonomy" id="376804"/>
    <lineage>
        <taxon>Bacteria</taxon>
        <taxon>Pseudomonadati</taxon>
        <taxon>Bacteroidota</taxon>
        <taxon>Bacteroidia</taxon>
        <taxon>Bacteroidales</taxon>
        <taxon>Bacteroidaceae</taxon>
        <taxon>Phocaeicola</taxon>
    </lineage>
</organism>
<keyword evidence="1 2" id="KW-0732">Signal</keyword>
<keyword evidence="4" id="KW-1185">Reference proteome</keyword>
<dbReference type="InterPro" id="IPR029046">
    <property type="entry name" value="LolA/LolB/LppX"/>
</dbReference>
<dbReference type="EMBL" id="JANRHJ010000002">
    <property type="protein sequence ID" value="MCR8872860.1"/>
    <property type="molecule type" value="Genomic_DNA"/>
</dbReference>
<evidence type="ECO:0000313" key="4">
    <source>
        <dbReference type="Proteomes" id="UP001204579"/>
    </source>
</evidence>
<protein>
    <submittedName>
        <fullName evidence="3">Outer-membrane lipoprotein carrier protein LolA</fullName>
    </submittedName>
</protein>
<feature type="signal peptide" evidence="2">
    <location>
        <begin position="1"/>
        <end position="20"/>
    </location>
</feature>
<dbReference type="InterPro" id="IPR004564">
    <property type="entry name" value="OM_lipoprot_carrier_LolA-like"/>
</dbReference>